<dbReference type="PANTHER" id="PTHR24287:SF18">
    <property type="entry name" value="CYTOCHROME P450 MONOOXYGENASE APDE-RELATED"/>
    <property type="match status" value="1"/>
</dbReference>
<evidence type="ECO:0000256" key="5">
    <source>
        <dbReference type="ARBA" id="ARBA00023004"/>
    </source>
</evidence>
<organism evidence="7 8">
    <name type="scientific">Staphylotrichum longicolle</name>
    <dbReference type="NCBI Taxonomy" id="669026"/>
    <lineage>
        <taxon>Eukaryota</taxon>
        <taxon>Fungi</taxon>
        <taxon>Dikarya</taxon>
        <taxon>Ascomycota</taxon>
        <taxon>Pezizomycotina</taxon>
        <taxon>Sordariomycetes</taxon>
        <taxon>Sordariomycetidae</taxon>
        <taxon>Sordariales</taxon>
        <taxon>Chaetomiaceae</taxon>
        <taxon>Staphylotrichum</taxon>
    </lineage>
</organism>
<evidence type="ECO:0008006" key="9">
    <source>
        <dbReference type="Google" id="ProtNLM"/>
    </source>
</evidence>
<comment type="cofactor">
    <cofactor evidence="1">
        <name>heme</name>
        <dbReference type="ChEBI" id="CHEBI:30413"/>
    </cofactor>
</comment>
<comment type="similarity">
    <text evidence="2">Belongs to the cytochrome P450 family.</text>
</comment>
<dbReference type="InterPro" id="IPR001128">
    <property type="entry name" value="Cyt_P450"/>
</dbReference>
<evidence type="ECO:0000313" key="7">
    <source>
        <dbReference type="EMBL" id="KAG7285517.1"/>
    </source>
</evidence>
<name>A0AAD4EU05_9PEZI</name>
<gene>
    <name evidence="7" type="ORF">NEMBOFW57_010146</name>
</gene>
<evidence type="ECO:0000256" key="1">
    <source>
        <dbReference type="ARBA" id="ARBA00001971"/>
    </source>
</evidence>
<evidence type="ECO:0000256" key="2">
    <source>
        <dbReference type="ARBA" id="ARBA00010617"/>
    </source>
</evidence>
<dbReference type="Proteomes" id="UP001197093">
    <property type="component" value="Unassembled WGS sequence"/>
</dbReference>
<reference evidence="7" key="1">
    <citation type="submission" date="2023-02" db="EMBL/GenBank/DDBJ databases">
        <authorList>
            <person name="Palmer J.M."/>
        </authorList>
    </citation>
    <scope>NUCLEOTIDE SEQUENCE</scope>
    <source>
        <strain evidence="7">FW57</strain>
    </source>
</reference>
<dbReference type="PRINTS" id="PR01239">
    <property type="entry name" value="EP450IICYP52"/>
</dbReference>
<evidence type="ECO:0000256" key="3">
    <source>
        <dbReference type="ARBA" id="ARBA00022723"/>
    </source>
</evidence>
<evidence type="ECO:0000256" key="6">
    <source>
        <dbReference type="ARBA" id="ARBA00023033"/>
    </source>
</evidence>
<dbReference type="EMBL" id="JAHCVI010000005">
    <property type="protein sequence ID" value="KAG7285517.1"/>
    <property type="molecule type" value="Genomic_DNA"/>
</dbReference>
<dbReference type="GO" id="GO:0020037">
    <property type="term" value="F:heme binding"/>
    <property type="evidence" value="ECO:0007669"/>
    <property type="project" value="InterPro"/>
</dbReference>
<proteinExistence type="inferred from homology"/>
<dbReference type="Pfam" id="PF00067">
    <property type="entry name" value="p450"/>
    <property type="match status" value="1"/>
</dbReference>
<dbReference type="InterPro" id="IPR047146">
    <property type="entry name" value="Cyt_P450_E_CYP52_fungi"/>
</dbReference>
<protein>
    <recommendedName>
        <fullName evidence="9">Cytochrome P450</fullName>
    </recommendedName>
</protein>
<evidence type="ECO:0000256" key="4">
    <source>
        <dbReference type="ARBA" id="ARBA00023002"/>
    </source>
</evidence>
<dbReference type="AlphaFoldDB" id="A0AAD4EU05"/>
<keyword evidence="3" id="KW-0479">Metal-binding</keyword>
<keyword evidence="4" id="KW-0560">Oxidoreductase</keyword>
<comment type="caution">
    <text evidence="7">The sequence shown here is derived from an EMBL/GenBank/DDBJ whole genome shotgun (WGS) entry which is preliminary data.</text>
</comment>
<keyword evidence="8" id="KW-1185">Reference proteome</keyword>
<keyword evidence="6" id="KW-0503">Monooxygenase</keyword>
<keyword evidence="5" id="KW-0408">Iron</keyword>
<dbReference type="SUPFAM" id="SSF48264">
    <property type="entry name" value="Cytochrome P450"/>
    <property type="match status" value="1"/>
</dbReference>
<dbReference type="GO" id="GO:0016712">
    <property type="term" value="F:oxidoreductase activity, acting on paired donors, with incorporation or reduction of molecular oxygen, reduced flavin or flavoprotein as one donor, and incorporation of one atom of oxygen"/>
    <property type="evidence" value="ECO:0007669"/>
    <property type="project" value="InterPro"/>
</dbReference>
<sequence>MAGIMGNSLSRAVGDGLLSRNSSLRTAILVAVSLIVARLLYVVLKNAWEYQADTIYGRRHGCKLPPALTKRWPLGIDRIKELWESNADGRLLAFLCSIAKDYEPGNNLCQYLLVGPRAYHILHPTNLETLLSTNFKDYGFGCRPGVFGPLLGKGIFTQEGAAWKHSRELLRKQFVRAQYQDLRYFHEHVANLIDLMPTDGDVDLQPLFFNLTLDVASELLFGRSVYSLRADVDQAAENREFAESFNIAQEGLAKRFRLAPFHFLYSPATFRKACRNVHRFVERYIRELRLMEKVPESRDQEDSSASCMLLIMDLSVIRPLWNDYDVRLAASWER</sequence>
<accession>A0AAD4EU05</accession>
<dbReference type="InterPro" id="IPR036396">
    <property type="entry name" value="Cyt_P450_sf"/>
</dbReference>
<dbReference type="InterPro" id="IPR002974">
    <property type="entry name" value="Cyt_P450_E_CYP52_ascomycetes"/>
</dbReference>
<evidence type="ECO:0000313" key="8">
    <source>
        <dbReference type="Proteomes" id="UP001197093"/>
    </source>
</evidence>
<dbReference type="GO" id="GO:0005506">
    <property type="term" value="F:iron ion binding"/>
    <property type="evidence" value="ECO:0007669"/>
    <property type="project" value="InterPro"/>
</dbReference>
<dbReference type="Gene3D" id="1.10.630.10">
    <property type="entry name" value="Cytochrome P450"/>
    <property type="match status" value="1"/>
</dbReference>
<dbReference type="PANTHER" id="PTHR24287">
    <property type="entry name" value="P450, PUTATIVE (EUROFUNG)-RELATED"/>
    <property type="match status" value="1"/>
</dbReference>